<dbReference type="AlphaFoldDB" id="K9WQM7"/>
<dbReference type="RefSeq" id="WP_015186190.1">
    <property type="nucleotide sequence ID" value="NC_019739.1"/>
</dbReference>
<feature type="transmembrane region" description="Helical" evidence="1">
    <location>
        <begin position="119"/>
        <end position="140"/>
    </location>
</feature>
<keyword evidence="1" id="KW-0812">Transmembrane</keyword>
<reference evidence="2 3" key="1">
    <citation type="submission" date="2012-06" db="EMBL/GenBank/DDBJ databases">
        <title>Finished plasmid 1 of genome of Microcoleus sp. PCC 7113.</title>
        <authorList>
            <consortium name="US DOE Joint Genome Institute"/>
            <person name="Gugger M."/>
            <person name="Coursin T."/>
            <person name="Rippka R."/>
            <person name="Tandeau De Marsac N."/>
            <person name="Huntemann M."/>
            <person name="Wei C.-L."/>
            <person name="Han J."/>
            <person name="Detter J.C."/>
            <person name="Han C."/>
            <person name="Tapia R."/>
            <person name="Chen A."/>
            <person name="Kyrpides N."/>
            <person name="Mavromatis K."/>
            <person name="Markowitz V."/>
            <person name="Szeto E."/>
            <person name="Ivanova N."/>
            <person name="Pagani I."/>
            <person name="Pati A."/>
            <person name="Goodwin L."/>
            <person name="Nordberg H.P."/>
            <person name="Cantor M.N."/>
            <person name="Hua S.X."/>
            <person name="Woyke T."/>
            <person name="Kerfeld C.A."/>
        </authorList>
    </citation>
    <scope>NUCLEOTIDE SEQUENCE [LARGE SCALE GENOMIC DNA]</scope>
    <source>
        <strain evidence="2 3">PCC 7113</strain>
        <plasmid evidence="2 3">pMIC7113.01</plasmid>
    </source>
</reference>
<evidence type="ECO:0000256" key="1">
    <source>
        <dbReference type="SAM" id="Phobius"/>
    </source>
</evidence>
<name>K9WQM7_9CYAN</name>
<organism evidence="2 3">
    <name type="scientific">Allocoleopsis franciscana PCC 7113</name>
    <dbReference type="NCBI Taxonomy" id="1173027"/>
    <lineage>
        <taxon>Bacteria</taxon>
        <taxon>Bacillati</taxon>
        <taxon>Cyanobacteriota</taxon>
        <taxon>Cyanophyceae</taxon>
        <taxon>Coleofasciculales</taxon>
        <taxon>Coleofasciculaceae</taxon>
        <taxon>Allocoleopsis</taxon>
        <taxon>Allocoleopsis franciscana</taxon>
    </lineage>
</organism>
<keyword evidence="3" id="KW-1185">Reference proteome</keyword>
<proteinExistence type="predicted"/>
<accession>K9WQM7</accession>
<keyword evidence="2" id="KW-0614">Plasmid</keyword>
<dbReference type="EMBL" id="CP003631">
    <property type="protein sequence ID" value="AFZ22064.1"/>
    <property type="molecule type" value="Genomic_DNA"/>
</dbReference>
<evidence type="ECO:0000313" key="3">
    <source>
        <dbReference type="Proteomes" id="UP000010471"/>
    </source>
</evidence>
<geneLocation type="plasmid" evidence="2 3">
    <name>pMIC7113.01</name>
</geneLocation>
<dbReference type="Pfam" id="PF20538">
    <property type="entry name" value="DUF6753"/>
    <property type="match status" value="1"/>
</dbReference>
<protein>
    <submittedName>
        <fullName evidence="2">Uncharacterized protein</fullName>
    </submittedName>
</protein>
<evidence type="ECO:0000313" key="2">
    <source>
        <dbReference type="EMBL" id="AFZ22064.1"/>
    </source>
</evidence>
<keyword evidence="1" id="KW-0472">Membrane</keyword>
<dbReference type="OrthoDB" id="462431at2"/>
<gene>
    <name evidence="2" type="ORF">Mic7113_6484</name>
</gene>
<keyword evidence="1" id="KW-1133">Transmembrane helix</keyword>
<dbReference type="InterPro" id="IPR046641">
    <property type="entry name" value="DUF6753"/>
</dbReference>
<dbReference type="KEGG" id="mic:Mic7113_6484"/>
<sequence>MSQNTPKFPVSSESKLTPLEVALQGKSEEFKRRVMDFVNVTGYEPDDPIFIFLVATGRLEVMLEEAPNALDRLFKHWNTQITKTFELVDHALIERQKLAIAQAAGDIIRQAERQEARRFFSSLIPAAGVLLSVLGLGFVMGVTVPPYLQGGYTTEVKLTAEQVDALRWASSKEGKFARNLMRWNGGYLDNLECTQDIKRLNIRLNLGSRSATSGFCTIWVTPPEQRKYAD</sequence>
<dbReference type="Proteomes" id="UP000010471">
    <property type="component" value="Plasmid pMIC7113.01"/>
</dbReference>
<dbReference type="HOGENOM" id="CLU_077634_0_0_3"/>